<dbReference type="PRINTS" id="PR01301">
    <property type="entry name" value="RGSPROTEIN"/>
</dbReference>
<dbReference type="Proteomes" id="UP000031036">
    <property type="component" value="Unassembled WGS sequence"/>
</dbReference>
<dbReference type="InterPro" id="IPR044926">
    <property type="entry name" value="RGS_subdomain_2"/>
</dbReference>
<dbReference type="Gene3D" id="1.10.167.10">
    <property type="entry name" value="Regulator of G-protein Signalling 4, domain 2"/>
    <property type="match status" value="1"/>
</dbReference>
<dbReference type="OrthoDB" id="196547at2759"/>
<reference evidence="3 4" key="1">
    <citation type="submission" date="2014-11" db="EMBL/GenBank/DDBJ databases">
        <title>Genetic blueprint of the zoonotic pathogen Toxocara canis.</title>
        <authorList>
            <person name="Zhu X.-Q."/>
            <person name="Korhonen P.K."/>
            <person name="Cai H."/>
            <person name="Young N.D."/>
            <person name="Nejsum P."/>
            <person name="von Samson-Himmelstjerna G."/>
            <person name="Boag P.R."/>
            <person name="Tan P."/>
            <person name="Li Q."/>
            <person name="Min J."/>
            <person name="Yang Y."/>
            <person name="Wang X."/>
            <person name="Fang X."/>
            <person name="Hall R.S."/>
            <person name="Hofmann A."/>
            <person name="Sternberg P.W."/>
            <person name="Jex A.R."/>
            <person name="Gasser R.B."/>
        </authorList>
    </citation>
    <scope>NUCLEOTIDE SEQUENCE [LARGE SCALE GENOMIC DNA]</scope>
    <source>
        <strain evidence="3">PN_DK_2014</strain>
    </source>
</reference>
<gene>
    <name evidence="3" type="primary">rgs-7</name>
    <name evidence="3" type="ORF">Tcan_09114</name>
</gene>
<dbReference type="AlphaFoldDB" id="A0A0B2UUY6"/>
<evidence type="ECO:0000256" key="1">
    <source>
        <dbReference type="SAM" id="MobiDB-lite"/>
    </source>
</evidence>
<dbReference type="InterPro" id="IPR024066">
    <property type="entry name" value="RGS_subdom1/3"/>
</dbReference>
<sequence length="239" mass="28103">MEQQQQQQQQQQRQQQQQQRHGHSPLMLVRSMVTPDGTPKLHKGMRDRAWSRSLTDLYEPQFHLSAFEDGAKRPTQKFDLRIKATVAFIRSKIKSADSNVMPLSQNEARQWQQSFQNLLSNKHGRELFRMFLVHEFSEENIDFWIECEEFRKMKEGKKQTEQRARDIYNKYLAAQAWKEVNLDTLTRMSTKAAIGEGAGPNTFLVAQKKIESLMEKDSYRSGYILKEIHFSNSVFKDNT</sequence>
<dbReference type="SUPFAM" id="SSF48097">
    <property type="entry name" value="Regulator of G-protein signaling, RGS"/>
    <property type="match status" value="1"/>
</dbReference>
<feature type="domain" description="RGS" evidence="2">
    <location>
        <begin position="114"/>
        <end position="219"/>
    </location>
</feature>
<evidence type="ECO:0000259" key="2">
    <source>
        <dbReference type="PROSITE" id="PS50132"/>
    </source>
</evidence>
<name>A0A0B2UUY6_TOXCA</name>
<dbReference type="PANTHER" id="PTHR10845">
    <property type="entry name" value="REGULATOR OF G PROTEIN SIGNALING"/>
    <property type="match status" value="1"/>
</dbReference>
<feature type="compositionally biased region" description="Low complexity" evidence="1">
    <location>
        <begin position="1"/>
        <end position="19"/>
    </location>
</feature>
<dbReference type="PROSITE" id="PS50132">
    <property type="entry name" value="RGS"/>
    <property type="match status" value="1"/>
</dbReference>
<protein>
    <submittedName>
        <fullName evidence="3">Regulator of G-protein signaling rgs-7</fullName>
    </submittedName>
</protein>
<dbReference type="SMART" id="SM00315">
    <property type="entry name" value="RGS"/>
    <property type="match status" value="1"/>
</dbReference>
<evidence type="ECO:0000313" key="4">
    <source>
        <dbReference type="Proteomes" id="UP000031036"/>
    </source>
</evidence>
<dbReference type="Gene3D" id="1.10.196.10">
    <property type="match status" value="1"/>
</dbReference>
<dbReference type="EMBL" id="JPKZ01002808">
    <property type="protein sequence ID" value="KHN74916.1"/>
    <property type="molecule type" value="Genomic_DNA"/>
</dbReference>
<keyword evidence="4" id="KW-1185">Reference proteome</keyword>
<feature type="region of interest" description="Disordered" evidence="1">
    <location>
        <begin position="1"/>
        <end position="26"/>
    </location>
</feature>
<dbReference type="InterPro" id="IPR016137">
    <property type="entry name" value="RGS"/>
</dbReference>
<dbReference type="InterPro" id="IPR036305">
    <property type="entry name" value="RGS_sf"/>
</dbReference>
<accession>A0A0B2UUY6</accession>
<dbReference type="STRING" id="6265.A0A0B2UUY6"/>
<dbReference type="PANTHER" id="PTHR10845:SF259">
    <property type="entry name" value="RGS DOMAIN-CONTAINING PROTEIN-RELATED"/>
    <property type="match status" value="1"/>
</dbReference>
<dbReference type="FunFam" id="1.10.167.10:FF:000001">
    <property type="entry name" value="Putative regulator of g-protein signaling 12"/>
    <property type="match status" value="1"/>
</dbReference>
<comment type="caution">
    <text evidence="3">The sequence shown here is derived from an EMBL/GenBank/DDBJ whole genome shotgun (WGS) entry which is preliminary data.</text>
</comment>
<organism evidence="3 4">
    <name type="scientific">Toxocara canis</name>
    <name type="common">Canine roundworm</name>
    <dbReference type="NCBI Taxonomy" id="6265"/>
    <lineage>
        <taxon>Eukaryota</taxon>
        <taxon>Metazoa</taxon>
        <taxon>Ecdysozoa</taxon>
        <taxon>Nematoda</taxon>
        <taxon>Chromadorea</taxon>
        <taxon>Rhabditida</taxon>
        <taxon>Spirurina</taxon>
        <taxon>Ascaridomorpha</taxon>
        <taxon>Ascaridoidea</taxon>
        <taxon>Toxocaridae</taxon>
        <taxon>Toxocara</taxon>
    </lineage>
</organism>
<proteinExistence type="predicted"/>
<evidence type="ECO:0000313" key="3">
    <source>
        <dbReference type="EMBL" id="KHN74916.1"/>
    </source>
</evidence>
<dbReference type="Pfam" id="PF00615">
    <property type="entry name" value="RGS"/>
    <property type="match status" value="1"/>
</dbReference>